<dbReference type="GO" id="GO:0005975">
    <property type="term" value="P:carbohydrate metabolic process"/>
    <property type="evidence" value="ECO:0007669"/>
    <property type="project" value="InterPro"/>
</dbReference>
<dbReference type="SUPFAM" id="SSF51011">
    <property type="entry name" value="Glycosyl hydrolase domain"/>
    <property type="match status" value="1"/>
</dbReference>
<dbReference type="KEGG" id="hsn:DV733_04110"/>
<reference evidence="3 4" key="1">
    <citation type="journal article" date="2019" name="Nat. Commun.">
        <title>A new type of DNA phosphorothioation-based antiviral system in archaea.</title>
        <authorList>
            <person name="Xiong L."/>
            <person name="Liu S."/>
            <person name="Chen S."/>
            <person name="Xiao Y."/>
            <person name="Zhu B."/>
            <person name="Gao Y."/>
            <person name="Zhang Y."/>
            <person name="Chen B."/>
            <person name="Luo J."/>
            <person name="Deng Z."/>
            <person name="Chen X."/>
            <person name="Wang L."/>
            <person name="Chen S."/>
        </authorList>
    </citation>
    <scope>NUCLEOTIDE SEQUENCE [LARGE SCALE GENOMIC DNA]</scope>
    <source>
        <strain evidence="3 4">CBA1105</strain>
    </source>
</reference>
<evidence type="ECO:0000259" key="2">
    <source>
        <dbReference type="SMART" id="SM00642"/>
    </source>
</evidence>
<feature type="compositionally biased region" description="Polar residues" evidence="1">
    <location>
        <begin position="135"/>
        <end position="150"/>
    </location>
</feature>
<name>A0A4D6HAB4_9EURY</name>
<dbReference type="GeneID" id="39847021"/>
<accession>A0A4D6HAB4</accession>
<dbReference type="Proteomes" id="UP000296706">
    <property type="component" value="Chromosome"/>
</dbReference>
<dbReference type="OrthoDB" id="34423at2157"/>
<feature type="region of interest" description="Disordered" evidence="1">
    <location>
        <begin position="184"/>
        <end position="204"/>
    </location>
</feature>
<dbReference type="STRING" id="1457250.GCA_000755225_03121"/>
<evidence type="ECO:0000313" key="4">
    <source>
        <dbReference type="Proteomes" id="UP000296706"/>
    </source>
</evidence>
<feature type="compositionally biased region" description="Low complexity" evidence="1">
    <location>
        <begin position="41"/>
        <end position="65"/>
    </location>
</feature>
<evidence type="ECO:0000313" key="3">
    <source>
        <dbReference type="EMBL" id="QCC50471.1"/>
    </source>
</evidence>
<dbReference type="SMART" id="SM00642">
    <property type="entry name" value="Aamy"/>
    <property type="match status" value="1"/>
</dbReference>
<protein>
    <submittedName>
        <fullName evidence="3">Alpha-amylase</fullName>
    </submittedName>
</protein>
<dbReference type="AlphaFoldDB" id="A0A4D6HAB4"/>
<dbReference type="Gene3D" id="3.20.20.80">
    <property type="entry name" value="Glycosidases"/>
    <property type="match status" value="1"/>
</dbReference>
<feature type="domain" description="Glycosyl hydrolase family 13 catalytic" evidence="2">
    <location>
        <begin position="302"/>
        <end position="629"/>
    </location>
</feature>
<sequence>MGQSGNDDVPEWVTRRRLLAATGFAGIGALAGCTGDGGDGTDTPTSTTDGPADGTTTTTTSVPPGELLGPADLPEADIRSSHHPGPPRFTSVGATPLGELLHGEGTNTNLSPLDVELSGVDGDLAPFDPDRDASYSWSVADSPSGSSAGTGDTPVIHFEPDVPGEYTLELDAPDGTHELTVRAFPEESQDDPQPRVTLTAEQDSDQFVLEADAEPSPEGDNTVEDLDVEFYVDDRDTLDGSLSVDGHTATVPVDAVSDTARIHAVAIGDRHSVADYVSLESDGSTAHPNDPPSWVEDSVIYEIFVRRFDDDVTFQTIEDRLDYLDELGVDALWLTPMLESHSHSNPGVPGGPHGYDIKDYFEAADALGSNEDYQSLVDACHERDIKVIFDMVINHTAREHPYFQAAKIGTGTDDAGQEFYRQLYEWEFGSTALTYAYWQGIPVVDYDSLALRSWLLAVIDHWQEVVDGFRCDVAWGVPRSFWKNVRDRVKARDEEFLLLDETVPWHSDFAEAQFDAHFDYGFNETVRAIGRGEEDASAVNDVLDDRDAMGYPDHTTFFNYVENHDMSRFLSIGDKASQMAAGAATFTLPGAPMIYYGQETGVGDQRGTMNWDSIDEDLKAHYENLVSARKSVPELASAADTQPVELDDQPDGVVAYARQGEDGQVLVVLHFESGSATVSLPAGVETTDLLTDSDVADGSGVSVDSAVVLRADDASF</sequence>
<dbReference type="InterPro" id="IPR017853">
    <property type="entry name" value="GH"/>
</dbReference>
<dbReference type="CDD" id="cd11313">
    <property type="entry name" value="AmyAc_arch_bac_AmyA"/>
    <property type="match status" value="1"/>
</dbReference>
<feature type="region of interest" description="Disordered" evidence="1">
    <location>
        <begin position="29"/>
        <end position="160"/>
    </location>
</feature>
<evidence type="ECO:0000256" key="1">
    <source>
        <dbReference type="SAM" id="MobiDB-lite"/>
    </source>
</evidence>
<dbReference type="SUPFAM" id="SSF51445">
    <property type="entry name" value="(Trans)glycosidases"/>
    <property type="match status" value="1"/>
</dbReference>
<dbReference type="Gene3D" id="2.60.40.10">
    <property type="entry name" value="Immunoglobulins"/>
    <property type="match status" value="1"/>
</dbReference>
<organism evidence="3 4">
    <name type="scientific">Halapricum salinum</name>
    <dbReference type="NCBI Taxonomy" id="1457250"/>
    <lineage>
        <taxon>Archaea</taxon>
        <taxon>Methanobacteriati</taxon>
        <taxon>Methanobacteriota</taxon>
        <taxon>Stenosarchaea group</taxon>
        <taxon>Halobacteria</taxon>
        <taxon>Halobacteriales</taxon>
        <taxon>Haloarculaceae</taxon>
        <taxon>Halapricum</taxon>
    </lineage>
</organism>
<dbReference type="PANTHER" id="PTHR10357">
    <property type="entry name" value="ALPHA-AMYLASE FAMILY MEMBER"/>
    <property type="match status" value="1"/>
</dbReference>
<dbReference type="Pfam" id="PF00128">
    <property type="entry name" value="Alpha-amylase"/>
    <property type="match status" value="1"/>
</dbReference>
<dbReference type="EMBL" id="CP031310">
    <property type="protein sequence ID" value="QCC50471.1"/>
    <property type="molecule type" value="Genomic_DNA"/>
</dbReference>
<dbReference type="InterPro" id="IPR013783">
    <property type="entry name" value="Ig-like_fold"/>
</dbReference>
<gene>
    <name evidence="3" type="ORF">DV733_04110</name>
</gene>
<keyword evidence="4" id="KW-1185">Reference proteome</keyword>
<dbReference type="InterPro" id="IPR006047">
    <property type="entry name" value="GH13_cat_dom"/>
</dbReference>
<dbReference type="RefSeq" id="WP_049993917.1">
    <property type="nucleotide sequence ID" value="NZ_CP031310.1"/>
</dbReference>
<proteinExistence type="predicted"/>